<name>A0A6A4I418_9AGAR</name>
<organism evidence="1 2">
    <name type="scientific">Gymnopus androsaceus JB14</name>
    <dbReference type="NCBI Taxonomy" id="1447944"/>
    <lineage>
        <taxon>Eukaryota</taxon>
        <taxon>Fungi</taxon>
        <taxon>Dikarya</taxon>
        <taxon>Basidiomycota</taxon>
        <taxon>Agaricomycotina</taxon>
        <taxon>Agaricomycetes</taxon>
        <taxon>Agaricomycetidae</taxon>
        <taxon>Agaricales</taxon>
        <taxon>Marasmiineae</taxon>
        <taxon>Omphalotaceae</taxon>
        <taxon>Gymnopus</taxon>
    </lineage>
</organism>
<gene>
    <name evidence="1" type="ORF">BT96DRAFT_990186</name>
</gene>
<evidence type="ECO:0000313" key="1">
    <source>
        <dbReference type="EMBL" id="KAE9403525.1"/>
    </source>
</evidence>
<accession>A0A6A4I418</accession>
<keyword evidence="2" id="KW-1185">Reference proteome</keyword>
<dbReference type="Proteomes" id="UP000799118">
    <property type="component" value="Unassembled WGS sequence"/>
</dbReference>
<proteinExistence type="predicted"/>
<sequence length="249" mass="27904">MDLPPYSALPDSVTLDPIPLSELQEIPYRINDNSVVPNSKLNPLDVLHVLKLSFIFPEWQIFCAAMIHDSALIVGSSALAAIGEVDASAPSQLDILVGCDHSKALHTALRNSGFYLMPDTIKSHYMRTVHLVWSYHKRGYKSVNVIKTINSTVWMHILALLSTAHTAFLSATHVFVLHPELIFCNVALLRNTDFPPWQRDHVIWTRLLELGWVVCRNNASPDFIHDVPCQRCSILFGEVKEFGIAVGLE</sequence>
<protein>
    <submittedName>
        <fullName evidence="1">Uncharacterized protein</fullName>
    </submittedName>
</protein>
<dbReference type="EMBL" id="ML769424">
    <property type="protein sequence ID" value="KAE9403525.1"/>
    <property type="molecule type" value="Genomic_DNA"/>
</dbReference>
<reference evidence="1" key="1">
    <citation type="journal article" date="2019" name="Environ. Microbiol.">
        <title>Fungal ecological strategies reflected in gene transcription - a case study of two litter decomposers.</title>
        <authorList>
            <person name="Barbi F."/>
            <person name="Kohler A."/>
            <person name="Barry K."/>
            <person name="Baskaran P."/>
            <person name="Daum C."/>
            <person name="Fauchery L."/>
            <person name="Ihrmark K."/>
            <person name="Kuo A."/>
            <person name="LaButti K."/>
            <person name="Lipzen A."/>
            <person name="Morin E."/>
            <person name="Grigoriev I.V."/>
            <person name="Henrissat B."/>
            <person name="Lindahl B."/>
            <person name="Martin F."/>
        </authorList>
    </citation>
    <scope>NUCLEOTIDE SEQUENCE</scope>
    <source>
        <strain evidence="1">JB14</strain>
    </source>
</reference>
<dbReference type="AlphaFoldDB" id="A0A6A4I418"/>
<evidence type="ECO:0000313" key="2">
    <source>
        <dbReference type="Proteomes" id="UP000799118"/>
    </source>
</evidence>